<evidence type="ECO:0000313" key="2">
    <source>
        <dbReference type="Proteomes" id="UP000632766"/>
    </source>
</evidence>
<evidence type="ECO:0000313" key="1">
    <source>
        <dbReference type="EMBL" id="MBH8566737.1"/>
    </source>
</evidence>
<name>A0A8J7HWZ3_9NOST</name>
<protein>
    <submittedName>
        <fullName evidence="1">Uncharacterized protein</fullName>
    </submittedName>
</protein>
<dbReference type="Proteomes" id="UP000632766">
    <property type="component" value="Unassembled WGS sequence"/>
</dbReference>
<sequence length="156" mass="16933">MPKEIDDKVWEEIKNVYLAGGETYASLALRFGIGKSTIEAKAASEKWKELKKAKSITPPPVIATPAPLLPRRRQPQEMDEVEIINDAIASLSAILSGGAEDTRGIGGIATGLCRLIELRNKLVPKTAADLADMAISLGISPTDFIHALKDKWEKRA</sequence>
<keyword evidence="2" id="KW-1185">Reference proteome</keyword>
<gene>
    <name evidence="1" type="ORF">I8748_32075</name>
</gene>
<organism evidence="1 2">
    <name type="scientific">Amazonocrinis nigriterrae CENA67</name>
    <dbReference type="NCBI Taxonomy" id="2794033"/>
    <lineage>
        <taxon>Bacteria</taxon>
        <taxon>Bacillati</taxon>
        <taxon>Cyanobacteriota</taxon>
        <taxon>Cyanophyceae</taxon>
        <taxon>Nostocales</taxon>
        <taxon>Nostocaceae</taxon>
        <taxon>Amazonocrinis</taxon>
        <taxon>Amazonocrinis nigriterrae</taxon>
    </lineage>
</organism>
<dbReference type="AlphaFoldDB" id="A0A8J7HWZ3"/>
<reference evidence="1 2" key="1">
    <citation type="journal article" date="2021" name="Int. J. Syst. Evol. Microbiol.">
        <title>Amazonocrinis nigriterrae gen. nov., sp. nov., Atlanticothrix silvestris gen. nov., sp. nov. and Dendronalium phyllosphericum gen. nov., sp. nov., nostocacean cyanobacteria from Brazilian environments.</title>
        <authorList>
            <person name="Alvarenga D.O."/>
            <person name="Andreote A.P.D."/>
            <person name="Branco L.H.Z."/>
            <person name="Delbaje E."/>
            <person name="Cruz R.B."/>
            <person name="Varani A.M."/>
            <person name="Fiore M.F."/>
        </authorList>
    </citation>
    <scope>NUCLEOTIDE SEQUENCE [LARGE SCALE GENOMIC DNA]</scope>
    <source>
        <strain evidence="1 2">CENA67</strain>
    </source>
</reference>
<dbReference type="RefSeq" id="WP_198128471.1">
    <property type="nucleotide sequence ID" value="NZ_JAECZC010000102.1"/>
</dbReference>
<comment type="caution">
    <text evidence="1">The sequence shown here is derived from an EMBL/GenBank/DDBJ whole genome shotgun (WGS) entry which is preliminary data.</text>
</comment>
<accession>A0A8J7HWZ3</accession>
<proteinExistence type="predicted"/>
<dbReference type="EMBL" id="JAECZC010000102">
    <property type="protein sequence ID" value="MBH8566737.1"/>
    <property type="molecule type" value="Genomic_DNA"/>
</dbReference>